<comment type="caution">
    <text evidence="2">The sequence shown here is derived from an EMBL/GenBank/DDBJ whole genome shotgun (WGS) entry which is preliminary data.</text>
</comment>
<feature type="compositionally biased region" description="Polar residues" evidence="1">
    <location>
        <begin position="137"/>
        <end position="176"/>
    </location>
</feature>
<name>A0A8S3ET52_9BILA</name>
<protein>
    <submittedName>
        <fullName evidence="2">Uncharacterized protein</fullName>
    </submittedName>
</protein>
<organism evidence="2 3">
    <name type="scientific">Rotaria magnacalcarata</name>
    <dbReference type="NCBI Taxonomy" id="392030"/>
    <lineage>
        <taxon>Eukaryota</taxon>
        <taxon>Metazoa</taxon>
        <taxon>Spiralia</taxon>
        <taxon>Gnathifera</taxon>
        <taxon>Rotifera</taxon>
        <taxon>Eurotatoria</taxon>
        <taxon>Bdelloidea</taxon>
        <taxon>Philodinida</taxon>
        <taxon>Philodinidae</taxon>
        <taxon>Rotaria</taxon>
    </lineage>
</organism>
<accession>A0A8S3ET52</accession>
<feature type="compositionally biased region" description="Acidic residues" evidence="1">
    <location>
        <begin position="178"/>
        <end position="206"/>
    </location>
</feature>
<feature type="compositionally biased region" description="Acidic residues" evidence="1">
    <location>
        <begin position="44"/>
        <end position="58"/>
    </location>
</feature>
<evidence type="ECO:0000313" key="3">
    <source>
        <dbReference type="Proteomes" id="UP000676336"/>
    </source>
</evidence>
<feature type="region of interest" description="Disordered" evidence="1">
    <location>
        <begin position="1"/>
        <end position="238"/>
    </location>
</feature>
<gene>
    <name evidence="2" type="ORF">SMN809_LOCUS60912</name>
</gene>
<sequence>MRRLSTQKFIESEISPTSSTSRFYDHLNPTHLLSSQRLRKDERELDVDEENWFNDDTDENKLSSLNHGTLFNDGSDDDDNDDDDDDSQPEVASAISTSEPPRSRHSSSDDDEELSTTSHTNYNKSVISIHIGGRSPMPSSSSTTDLPIDTSSPTSSNPIDSTSPYAMSPALSSIADQYNDDDEEEVEEDEDEEEEDEDEEEDENNSDDSYTIIKKRKLDNNDNDQERNKIFKGNSHQS</sequence>
<dbReference type="AlphaFoldDB" id="A0A8S3ET52"/>
<reference evidence="2" key="1">
    <citation type="submission" date="2021-02" db="EMBL/GenBank/DDBJ databases">
        <authorList>
            <person name="Nowell W R."/>
        </authorList>
    </citation>
    <scope>NUCLEOTIDE SEQUENCE</scope>
</reference>
<feature type="compositionally biased region" description="Basic and acidic residues" evidence="1">
    <location>
        <begin position="218"/>
        <end position="229"/>
    </location>
</feature>
<proteinExistence type="predicted"/>
<feature type="compositionally biased region" description="Low complexity" evidence="1">
    <location>
        <begin position="12"/>
        <end position="21"/>
    </location>
</feature>
<dbReference type="Proteomes" id="UP000676336">
    <property type="component" value="Unassembled WGS sequence"/>
</dbReference>
<feature type="compositionally biased region" description="Acidic residues" evidence="1">
    <location>
        <begin position="74"/>
        <end position="88"/>
    </location>
</feature>
<evidence type="ECO:0000256" key="1">
    <source>
        <dbReference type="SAM" id="MobiDB-lite"/>
    </source>
</evidence>
<evidence type="ECO:0000313" key="2">
    <source>
        <dbReference type="EMBL" id="CAF5084119.1"/>
    </source>
</evidence>
<dbReference type="EMBL" id="CAJOBI010240593">
    <property type="protein sequence ID" value="CAF5084119.1"/>
    <property type="molecule type" value="Genomic_DNA"/>
</dbReference>